<proteinExistence type="predicted"/>
<evidence type="ECO:0000313" key="1">
    <source>
        <dbReference type="EMBL" id="RVW26851.1"/>
    </source>
</evidence>
<name>A0A438CUI5_VITVI</name>
<dbReference type="EMBL" id="QGNW01001979">
    <property type="protein sequence ID" value="RVW26851.1"/>
    <property type="molecule type" value="Genomic_DNA"/>
</dbReference>
<organism evidence="1 2">
    <name type="scientific">Vitis vinifera</name>
    <name type="common">Grape</name>
    <dbReference type="NCBI Taxonomy" id="29760"/>
    <lineage>
        <taxon>Eukaryota</taxon>
        <taxon>Viridiplantae</taxon>
        <taxon>Streptophyta</taxon>
        <taxon>Embryophyta</taxon>
        <taxon>Tracheophyta</taxon>
        <taxon>Spermatophyta</taxon>
        <taxon>Magnoliopsida</taxon>
        <taxon>eudicotyledons</taxon>
        <taxon>Gunneridae</taxon>
        <taxon>Pentapetalae</taxon>
        <taxon>rosids</taxon>
        <taxon>Vitales</taxon>
        <taxon>Vitaceae</taxon>
        <taxon>Viteae</taxon>
        <taxon>Vitis</taxon>
    </lineage>
</organism>
<comment type="caution">
    <text evidence="1">The sequence shown here is derived from an EMBL/GenBank/DDBJ whole genome shotgun (WGS) entry which is preliminary data.</text>
</comment>
<gene>
    <name evidence="1" type="primary">VvCHDh000004_436</name>
    <name evidence="1" type="ORF">CK203_103939</name>
</gene>
<evidence type="ECO:0000313" key="2">
    <source>
        <dbReference type="Proteomes" id="UP000288805"/>
    </source>
</evidence>
<protein>
    <submittedName>
        <fullName evidence="1">Putative ribonuclease H protein</fullName>
    </submittedName>
</protein>
<accession>A0A438CUI5</accession>
<dbReference type="AlphaFoldDB" id="A0A438CUI5"/>
<sequence>MVRLRLEYIQRDFLWGGGALERKTHLVRWATVCLDQRKGGLGVKCLSILNKALLWKWSWRLAIERRAFWNQVIRGKCGKEKGGWCTKEVRSGHGVGWWKAIRKEWALGNSANGGGSWSLHFSRPFNDWEMDEVDGFLLSLNGKSVQRDEEDKVLWTETKCGKSFVKSLYKALEPSSTISFPQISFGSLVCSLK</sequence>
<dbReference type="Proteomes" id="UP000288805">
    <property type="component" value="Unassembled WGS sequence"/>
</dbReference>
<reference evidence="1 2" key="1">
    <citation type="journal article" date="2018" name="PLoS Genet.">
        <title>Population sequencing reveals clonal diversity and ancestral inbreeding in the grapevine cultivar Chardonnay.</title>
        <authorList>
            <person name="Roach M.J."/>
            <person name="Johnson D.L."/>
            <person name="Bohlmann J."/>
            <person name="van Vuuren H.J."/>
            <person name="Jones S.J."/>
            <person name="Pretorius I.S."/>
            <person name="Schmidt S.A."/>
            <person name="Borneman A.R."/>
        </authorList>
    </citation>
    <scope>NUCLEOTIDE SEQUENCE [LARGE SCALE GENOMIC DNA]</scope>
    <source>
        <strain evidence="2">cv. Chardonnay</strain>
        <tissue evidence="1">Leaf</tissue>
    </source>
</reference>